<evidence type="ECO:0000313" key="3">
    <source>
        <dbReference type="Proteomes" id="UP000053464"/>
    </source>
</evidence>
<dbReference type="Pfam" id="PF03473">
    <property type="entry name" value="MOSC"/>
    <property type="match status" value="1"/>
</dbReference>
<name>A0A0G9MYK7_9SPHN</name>
<dbReference type="InterPro" id="IPR052353">
    <property type="entry name" value="Benzoxazolinone_Detox_Enz"/>
</dbReference>
<dbReference type="InterPro" id="IPR011037">
    <property type="entry name" value="Pyrv_Knase-like_insert_dom_sf"/>
</dbReference>
<gene>
    <name evidence="2" type="ORF">AAW00_05510</name>
</gene>
<dbReference type="Gene3D" id="2.40.33.20">
    <property type="entry name" value="PK beta-barrel domain-like"/>
    <property type="match status" value="1"/>
</dbReference>
<dbReference type="InterPro" id="IPR005302">
    <property type="entry name" value="MoCF_Sase_C"/>
</dbReference>
<keyword evidence="3" id="KW-1185">Reference proteome</keyword>
<dbReference type="PANTHER" id="PTHR30212:SF2">
    <property type="entry name" value="PROTEIN YIIM"/>
    <property type="match status" value="1"/>
</dbReference>
<protein>
    <submittedName>
        <fullName evidence="2">Sulfurase</fullName>
    </submittedName>
</protein>
<comment type="caution">
    <text evidence="2">The sequence shown here is derived from an EMBL/GenBank/DDBJ whole genome shotgun (WGS) entry which is preliminary data.</text>
</comment>
<dbReference type="SUPFAM" id="SSF50800">
    <property type="entry name" value="PK beta-barrel domain-like"/>
    <property type="match status" value="1"/>
</dbReference>
<accession>A0A0G9MYK7</accession>
<dbReference type="RefSeq" id="WP_047003230.1">
    <property type="nucleotide sequence ID" value="NZ_LBHB01000001.1"/>
</dbReference>
<proteinExistence type="predicted"/>
<dbReference type="PANTHER" id="PTHR30212">
    <property type="entry name" value="PROTEIN YIIM"/>
    <property type="match status" value="1"/>
</dbReference>
<dbReference type="AlphaFoldDB" id="A0A0G9MYK7"/>
<organism evidence="2 3">
    <name type="scientific">Aurantiacibacter luteus</name>
    <dbReference type="NCBI Taxonomy" id="1581420"/>
    <lineage>
        <taxon>Bacteria</taxon>
        <taxon>Pseudomonadati</taxon>
        <taxon>Pseudomonadota</taxon>
        <taxon>Alphaproteobacteria</taxon>
        <taxon>Sphingomonadales</taxon>
        <taxon>Erythrobacteraceae</taxon>
        <taxon>Aurantiacibacter</taxon>
    </lineage>
</organism>
<dbReference type="Proteomes" id="UP000053464">
    <property type="component" value="Unassembled WGS sequence"/>
</dbReference>
<feature type="domain" description="MOSC" evidence="1">
    <location>
        <begin position="25"/>
        <end position="162"/>
    </location>
</feature>
<dbReference type="GO" id="GO:0003824">
    <property type="term" value="F:catalytic activity"/>
    <property type="evidence" value="ECO:0007669"/>
    <property type="project" value="InterPro"/>
</dbReference>
<dbReference type="GO" id="GO:0030151">
    <property type="term" value="F:molybdenum ion binding"/>
    <property type="evidence" value="ECO:0007669"/>
    <property type="project" value="InterPro"/>
</dbReference>
<dbReference type="PROSITE" id="PS51340">
    <property type="entry name" value="MOSC"/>
    <property type="match status" value="1"/>
</dbReference>
<reference evidence="2 3" key="1">
    <citation type="submission" date="2015-04" db="EMBL/GenBank/DDBJ databases">
        <title>The draft genome sequence of Erythrobacter luteus KA37.</title>
        <authorList>
            <person name="Zhuang L."/>
            <person name="Liu Y."/>
            <person name="Shao Z."/>
        </authorList>
    </citation>
    <scope>NUCLEOTIDE SEQUENCE [LARGE SCALE GENOMIC DNA]</scope>
    <source>
        <strain evidence="2 3">KA37</strain>
    </source>
</reference>
<sequence length="217" mass="23326">MIVSAICAGRPAPLPGGTVSAIAKTPLEGPVVVSLSGVTGDTQVNRRFHGYPAMAVHLFPAEHYAWLRERFGDLPALAGPGGMGENLHASGIGEEQVCIGDRFRLGTALLEASQPRQPCATIERHLGTKGVVKAMVESGRTGMFFRVLEKGTAQAGDTLDKVEGGSPDWTLRRAFFAVYGKTHADAATLAQLIALPRVSDRLVRDARKRLERPYKRL</sequence>
<dbReference type="STRING" id="1581420.AAW00_05510"/>
<evidence type="ECO:0000259" key="1">
    <source>
        <dbReference type="PROSITE" id="PS51340"/>
    </source>
</evidence>
<dbReference type="EMBL" id="LBHB01000001">
    <property type="protein sequence ID" value="KLE35826.1"/>
    <property type="molecule type" value="Genomic_DNA"/>
</dbReference>
<evidence type="ECO:0000313" key="2">
    <source>
        <dbReference type="EMBL" id="KLE35826.1"/>
    </source>
</evidence>
<dbReference type="GO" id="GO:0030170">
    <property type="term" value="F:pyridoxal phosphate binding"/>
    <property type="evidence" value="ECO:0007669"/>
    <property type="project" value="InterPro"/>
</dbReference>
<dbReference type="PATRIC" id="fig|1581420.6.peg.1110"/>